<evidence type="ECO:0000256" key="1">
    <source>
        <dbReference type="ARBA" id="ARBA00005679"/>
    </source>
</evidence>
<dbReference type="AlphaFoldDB" id="A0A8S1ES75"/>
<keyword evidence="2" id="KW-0325">Glycoprotein</keyword>
<evidence type="ECO:0008006" key="6">
    <source>
        <dbReference type="Google" id="ProtNLM"/>
    </source>
</evidence>
<sequence length="239" mass="26950">MLLRLLICSLLLATVICQSLMEIYKAMMEDQARRLATNQINIEIFGEASCPDTNRFFREQLMPVWNALGSTNMLNVSYHPFGLASCLTSSDGIKCRCQHGPIECQMNQLQACVISALGIPQLYLPVVACLQGKRKMVKAVEECIVNVVPRPNLDENFMMSCAQSQLGAKLMMEHGRIQSGKADYVNWVPWIIINGRRSQAAEHQLKTIVCSTPESARYEYCQNPSQKKKNVAVISVRYW</sequence>
<evidence type="ECO:0000256" key="2">
    <source>
        <dbReference type="ARBA" id="ARBA00023180"/>
    </source>
</evidence>
<dbReference type="Proteomes" id="UP000494206">
    <property type="component" value="Unassembled WGS sequence"/>
</dbReference>
<name>A0A8S1ES75_9PELO</name>
<organism evidence="4 5">
    <name type="scientific">Caenorhabditis bovis</name>
    <dbReference type="NCBI Taxonomy" id="2654633"/>
    <lineage>
        <taxon>Eukaryota</taxon>
        <taxon>Metazoa</taxon>
        <taxon>Ecdysozoa</taxon>
        <taxon>Nematoda</taxon>
        <taxon>Chromadorea</taxon>
        <taxon>Rhabditida</taxon>
        <taxon>Rhabditina</taxon>
        <taxon>Rhabditomorpha</taxon>
        <taxon>Rhabditoidea</taxon>
        <taxon>Rhabditidae</taxon>
        <taxon>Peloderinae</taxon>
        <taxon>Caenorhabditis</taxon>
    </lineage>
</organism>
<dbReference type="PANTHER" id="PTHR13234">
    <property type="entry name" value="GAMMA-INTERFERON INDUCIBLE LYSOSOMAL THIOL REDUCTASE GILT"/>
    <property type="match status" value="1"/>
</dbReference>
<dbReference type="InterPro" id="IPR004911">
    <property type="entry name" value="Interferon-induced_GILT"/>
</dbReference>
<protein>
    <recommendedName>
        <fullName evidence="6">Gamma interferon inducible lysosomal thiol reductase</fullName>
    </recommendedName>
</protein>
<keyword evidence="5" id="KW-1185">Reference proteome</keyword>
<feature type="signal peptide" evidence="3">
    <location>
        <begin position="1"/>
        <end position="17"/>
    </location>
</feature>
<evidence type="ECO:0000313" key="5">
    <source>
        <dbReference type="Proteomes" id="UP000494206"/>
    </source>
</evidence>
<reference evidence="4 5" key="1">
    <citation type="submission" date="2020-04" db="EMBL/GenBank/DDBJ databases">
        <authorList>
            <person name="Laetsch R D."/>
            <person name="Stevens L."/>
            <person name="Kumar S."/>
            <person name="Blaxter L. M."/>
        </authorList>
    </citation>
    <scope>NUCLEOTIDE SEQUENCE [LARGE SCALE GENOMIC DNA]</scope>
</reference>
<dbReference type="OrthoDB" id="958254at2759"/>
<proteinExistence type="inferred from homology"/>
<accession>A0A8S1ES75</accession>
<dbReference type="Pfam" id="PF03227">
    <property type="entry name" value="GILT"/>
    <property type="match status" value="1"/>
</dbReference>
<gene>
    <name evidence="4" type="ORF">CBOVIS_LOCUS6620</name>
</gene>
<dbReference type="PANTHER" id="PTHR13234:SF16">
    <property type="entry name" value="GAMMA-INTERFERON-INDUCIBLE LYSOSOMAL THIOL REDUCTASE"/>
    <property type="match status" value="1"/>
</dbReference>
<evidence type="ECO:0000256" key="3">
    <source>
        <dbReference type="SAM" id="SignalP"/>
    </source>
</evidence>
<dbReference type="EMBL" id="CADEPM010000004">
    <property type="protein sequence ID" value="CAB3404251.1"/>
    <property type="molecule type" value="Genomic_DNA"/>
</dbReference>
<dbReference type="GO" id="GO:0016671">
    <property type="term" value="F:oxidoreductase activity, acting on a sulfur group of donors, disulfide as acceptor"/>
    <property type="evidence" value="ECO:0007669"/>
    <property type="project" value="InterPro"/>
</dbReference>
<comment type="caution">
    <text evidence="4">The sequence shown here is derived from an EMBL/GenBank/DDBJ whole genome shotgun (WGS) entry which is preliminary data.</text>
</comment>
<comment type="similarity">
    <text evidence="1">Belongs to the GILT family.</text>
</comment>
<evidence type="ECO:0000313" key="4">
    <source>
        <dbReference type="EMBL" id="CAB3404251.1"/>
    </source>
</evidence>
<keyword evidence="3" id="KW-0732">Signal</keyword>
<feature type="chain" id="PRO_5035919387" description="Gamma interferon inducible lysosomal thiol reductase" evidence="3">
    <location>
        <begin position="18"/>
        <end position="239"/>
    </location>
</feature>